<evidence type="ECO:0000259" key="8">
    <source>
        <dbReference type="PROSITE" id="PS50885"/>
    </source>
</evidence>
<organism evidence="10 11">
    <name type="scientific">Photobacterium atrarenae</name>
    <dbReference type="NCBI Taxonomy" id="865757"/>
    <lineage>
        <taxon>Bacteria</taxon>
        <taxon>Pseudomonadati</taxon>
        <taxon>Pseudomonadota</taxon>
        <taxon>Gammaproteobacteria</taxon>
        <taxon>Vibrionales</taxon>
        <taxon>Vibrionaceae</taxon>
        <taxon>Photobacterium</taxon>
    </lineage>
</organism>
<dbReference type="EMBL" id="CP101509">
    <property type="protein sequence ID" value="UTV29388.1"/>
    <property type="molecule type" value="Genomic_DNA"/>
</dbReference>
<dbReference type="InterPro" id="IPR010910">
    <property type="entry name" value="Nitrate/nitrite_sensing_bac"/>
</dbReference>
<evidence type="ECO:0000256" key="4">
    <source>
        <dbReference type="PROSITE-ProRule" id="PRU00284"/>
    </source>
</evidence>
<keyword evidence="2 4" id="KW-0807">Transducer</keyword>
<dbReference type="InterPro" id="IPR004089">
    <property type="entry name" value="MCPsignal_dom"/>
</dbReference>
<keyword evidence="6" id="KW-1133">Transmembrane helix</keyword>
<evidence type="ECO:0000256" key="3">
    <source>
        <dbReference type="ARBA" id="ARBA00029447"/>
    </source>
</evidence>
<feature type="coiled-coil region" evidence="5">
    <location>
        <begin position="617"/>
        <end position="651"/>
    </location>
</feature>
<sequence length="670" mass="74073">MNLRKTIFTVFFIPTILLLGVIGYQIKLANQQVAETELSLETVTLFELYDDVAHQFAVERGLTAGVIAAQGKSQQRDALLAQRHKADAAYQHLLAFSPQHLEPQVVATLLGDVKPELDRRETIRGQVDRLSLTESPFAYYSNINKLALDNLAVVMTQLSDPDLKQDMQGLLALLVIKEQAGMARGALNGVFAGKQSTPERYTQISNYLSAEQYALRQARMLLSGDAQQQLQSILSDSVWQQVMTIQQQFLAQHDNLSAIDGPEASVWFPLATQRIGLIKALRDDVASEIKAHARHHQAEASLIRNVMIGIVLLLVLPLVLLTIKMVNSMRERVEQFIAQLDRMASNNDLSIRLDDGRRDEFGRIASHVDQLASSLSATLHKTLRFASQTEKEMAAMVDLVARAKDSSQQTHLRCDNIATAMTEMAQTSEEVAGITVDAQHSTDQVKDNAEACFEHSDRSFQSATELLENVDQTFACIEALEKQMGSVTEILDTINAISEQTNLLALNAAIEAARAGEQGRGFAVVADEVRTLAQRSKQSTEDIRKLLEGIGQNAKDSFDNMQQSREASYEAQEVVSDTKSLVEKLILAVNEIAQFNVSIATASTEQSQTAKSVDTDLDELLELADNTKKSIADIHQEMALVQGRMAELMEEVSHFKIDHPEHAPIGMTAR</sequence>
<evidence type="ECO:0000256" key="5">
    <source>
        <dbReference type="SAM" id="Coils"/>
    </source>
</evidence>
<dbReference type="Pfam" id="PF00015">
    <property type="entry name" value="MCPsignal"/>
    <property type="match status" value="1"/>
</dbReference>
<dbReference type="PANTHER" id="PTHR32089">
    <property type="entry name" value="METHYL-ACCEPTING CHEMOTAXIS PROTEIN MCPB"/>
    <property type="match status" value="1"/>
</dbReference>
<dbReference type="PROSITE" id="PS50906">
    <property type="entry name" value="NIT"/>
    <property type="match status" value="1"/>
</dbReference>
<dbReference type="PROSITE" id="PS50885">
    <property type="entry name" value="HAMP"/>
    <property type="match status" value="1"/>
</dbReference>
<comment type="subcellular location">
    <subcellularLocation>
        <location evidence="1">Membrane</location>
    </subcellularLocation>
</comment>
<reference evidence="10" key="1">
    <citation type="submission" date="2022-07" db="EMBL/GenBank/DDBJ databases">
        <title>Genome sequencing of Photobacterium atrarenae GJH2-4.</title>
        <authorList>
            <person name="Park S.-J."/>
        </authorList>
    </citation>
    <scope>NUCLEOTIDE SEQUENCE</scope>
    <source>
        <strain evidence="10">GJH2-4</strain>
    </source>
</reference>
<dbReference type="PANTHER" id="PTHR32089:SF120">
    <property type="entry name" value="METHYL-ACCEPTING CHEMOTAXIS PROTEIN TLPQ"/>
    <property type="match status" value="1"/>
</dbReference>
<evidence type="ECO:0000259" key="9">
    <source>
        <dbReference type="PROSITE" id="PS50906"/>
    </source>
</evidence>
<name>A0ABY5GKE9_9GAMM</name>
<accession>A0ABY5GKE9</accession>
<feature type="domain" description="NIT" evidence="9">
    <location>
        <begin position="47"/>
        <end position="296"/>
    </location>
</feature>
<feature type="domain" description="Methyl-accepting transducer" evidence="7">
    <location>
        <begin position="385"/>
        <end position="621"/>
    </location>
</feature>
<evidence type="ECO:0000259" key="7">
    <source>
        <dbReference type="PROSITE" id="PS50111"/>
    </source>
</evidence>
<keyword evidence="5" id="KW-0175">Coiled coil</keyword>
<dbReference type="PRINTS" id="PR00260">
    <property type="entry name" value="CHEMTRNSDUCR"/>
</dbReference>
<gene>
    <name evidence="10" type="ORF">NNL38_20410</name>
</gene>
<dbReference type="SMART" id="SM00304">
    <property type="entry name" value="HAMP"/>
    <property type="match status" value="1"/>
</dbReference>
<dbReference type="CDD" id="cd06225">
    <property type="entry name" value="HAMP"/>
    <property type="match status" value="1"/>
</dbReference>
<dbReference type="InterPro" id="IPR013587">
    <property type="entry name" value="Nitrate/nitrite_sensing"/>
</dbReference>
<dbReference type="RefSeq" id="WP_255390705.1">
    <property type="nucleotide sequence ID" value="NZ_CP101509.1"/>
</dbReference>
<evidence type="ECO:0000256" key="1">
    <source>
        <dbReference type="ARBA" id="ARBA00004370"/>
    </source>
</evidence>
<dbReference type="Pfam" id="PF08376">
    <property type="entry name" value="NIT"/>
    <property type="match status" value="1"/>
</dbReference>
<dbReference type="SUPFAM" id="SSF58104">
    <property type="entry name" value="Methyl-accepting chemotaxis protein (MCP) signaling domain"/>
    <property type="match status" value="1"/>
</dbReference>
<feature type="transmembrane region" description="Helical" evidence="6">
    <location>
        <begin position="302"/>
        <end position="323"/>
    </location>
</feature>
<dbReference type="Proteomes" id="UP001057998">
    <property type="component" value="Chromosome 2"/>
</dbReference>
<evidence type="ECO:0000256" key="2">
    <source>
        <dbReference type="ARBA" id="ARBA00023224"/>
    </source>
</evidence>
<dbReference type="InterPro" id="IPR004090">
    <property type="entry name" value="Chemotax_Me-accpt_rcpt"/>
</dbReference>
<proteinExistence type="inferred from homology"/>
<evidence type="ECO:0000313" key="10">
    <source>
        <dbReference type="EMBL" id="UTV29388.1"/>
    </source>
</evidence>
<dbReference type="Gene3D" id="1.10.287.950">
    <property type="entry name" value="Methyl-accepting chemotaxis protein"/>
    <property type="match status" value="1"/>
</dbReference>
<dbReference type="InterPro" id="IPR003660">
    <property type="entry name" value="HAMP_dom"/>
</dbReference>
<keyword evidence="6" id="KW-0812">Transmembrane</keyword>
<keyword evidence="6" id="KW-0472">Membrane</keyword>
<dbReference type="SMART" id="SM00283">
    <property type="entry name" value="MA"/>
    <property type="match status" value="1"/>
</dbReference>
<comment type="similarity">
    <text evidence="3">Belongs to the methyl-accepting chemotaxis (MCP) protein family.</text>
</comment>
<dbReference type="PROSITE" id="PS50111">
    <property type="entry name" value="CHEMOTAXIS_TRANSDUC_2"/>
    <property type="match status" value="1"/>
</dbReference>
<evidence type="ECO:0000256" key="6">
    <source>
        <dbReference type="SAM" id="Phobius"/>
    </source>
</evidence>
<keyword evidence="11" id="KW-1185">Reference proteome</keyword>
<feature type="domain" description="HAMP" evidence="8">
    <location>
        <begin position="327"/>
        <end position="380"/>
    </location>
</feature>
<evidence type="ECO:0000313" key="11">
    <source>
        <dbReference type="Proteomes" id="UP001057998"/>
    </source>
</evidence>
<protein>
    <submittedName>
        <fullName evidence="10">Methyl-accepting chemotaxis protein</fullName>
    </submittedName>
</protein>